<evidence type="ECO:0000256" key="3">
    <source>
        <dbReference type="ARBA" id="ARBA00022989"/>
    </source>
</evidence>
<comment type="caution">
    <text evidence="7">The sequence shown here is derived from an EMBL/GenBank/DDBJ whole genome shotgun (WGS) entry which is preliminary data.</text>
</comment>
<name>A0ABS7IZW5_9SPHN</name>
<feature type="transmembrane region" description="Helical" evidence="6">
    <location>
        <begin position="63"/>
        <end position="86"/>
    </location>
</feature>
<reference evidence="7 8" key="1">
    <citation type="submission" date="2021-08" db="EMBL/GenBank/DDBJ databases">
        <title>Comparative Genomics Analysis of the Genus Qipengyuania Reveals Extensive Genetic Diversity and Metabolic Versatility, Including the Description of Fifteen Novel Species.</title>
        <authorList>
            <person name="Liu Y."/>
        </authorList>
    </citation>
    <scope>NUCLEOTIDE SEQUENCE [LARGE SCALE GENOMIC DNA]</scope>
    <source>
        <strain evidence="7 8">1NDH17</strain>
    </source>
</reference>
<evidence type="ECO:0000256" key="5">
    <source>
        <dbReference type="SAM" id="MobiDB-lite"/>
    </source>
</evidence>
<feature type="region of interest" description="Disordered" evidence="5">
    <location>
        <begin position="1"/>
        <end position="22"/>
    </location>
</feature>
<organism evidence="7 8">
    <name type="scientific">Qipengyuania polymorpha</name>
    <dbReference type="NCBI Taxonomy" id="2867234"/>
    <lineage>
        <taxon>Bacteria</taxon>
        <taxon>Pseudomonadati</taxon>
        <taxon>Pseudomonadota</taxon>
        <taxon>Alphaproteobacteria</taxon>
        <taxon>Sphingomonadales</taxon>
        <taxon>Erythrobacteraceae</taxon>
        <taxon>Qipengyuania</taxon>
    </lineage>
</organism>
<keyword evidence="3 6" id="KW-1133">Transmembrane helix</keyword>
<feature type="transmembrane region" description="Helical" evidence="6">
    <location>
        <begin position="33"/>
        <end position="51"/>
    </location>
</feature>
<dbReference type="PANTHER" id="PTHR36974:SF1">
    <property type="entry name" value="DOXX FAMILY MEMBRANE PROTEIN"/>
    <property type="match status" value="1"/>
</dbReference>
<proteinExistence type="predicted"/>
<gene>
    <name evidence="7" type="ORF">K3152_12675</name>
</gene>
<feature type="transmembrane region" description="Helical" evidence="6">
    <location>
        <begin position="98"/>
        <end position="117"/>
    </location>
</feature>
<keyword evidence="8" id="KW-1185">Reference proteome</keyword>
<evidence type="ECO:0000256" key="1">
    <source>
        <dbReference type="ARBA" id="ARBA00004141"/>
    </source>
</evidence>
<comment type="subcellular location">
    <subcellularLocation>
        <location evidence="1">Membrane</location>
        <topology evidence="1">Multi-pass membrane protein</topology>
    </subcellularLocation>
</comment>
<dbReference type="PANTHER" id="PTHR36974">
    <property type="entry name" value="MEMBRANE PROTEIN-RELATED"/>
    <property type="match status" value="1"/>
</dbReference>
<dbReference type="Proteomes" id="UP000783253">
    <property type="component" value="Unassembled WGS sequence"/>
</dbReference>
<dbReference type="EMBL" id="JAIGNK010000004">
    <property type="protein sequence ID" value="MBX7459106.1"/>
    <property type="molecule type" value="Genomic_DNA"/>
</dbReference>
<feature type="transmembrane region" description="Helical" evidence="6">
    <location>
        <begin position="137"/>
        <end position="157"/>
    </location>
</feature>
<evidence type="ECO:0000256" key="4">
    <source>
        <dbReference type="ARBA" id="ARBA00023136"/>
    </source>
</evidence>
<feature type="compositionally biased region" description="Basic and acidic residues" evidence="5">
    <location>
        <begin position="1"/>
        <end position="10"/>
    </location>
</feature>
<keyword evidence="2 6" id="KW-0812">Transmembrane</keyword>
<sequence>MVLPRPEARGRANQGPHRILERRGSHRRVRRNGLRWLLAAFYALAGTMHLASPAPFLAIMPDWVPFPAAVVWWTGIAELLGAASLAQPWSLNLRKAGAIGLALYAICVFPANINHFAIDMAREDKGLGLAYHLPRMLAQPVFVWLALWVGGVTDWPWRRRS</sequence>
<dbReference type="Pfam" id="PF13564">
    <property type="entry name" value="DoxX_2"/>
    <property type="match status" value="1"/>
</dbReference>
<keyword evidence="4 6" id="KW-0472">Membrane</keyword>
<evidence type="ECO:0000313" key="8">
    <source>
        <dbReference type="Proteomes" id="UP000783253"/>
    </source>
</evidence>
<evidence type="ECO:0000256" key="2">
    <source>
        <dbReference type="ARBA" id="ARBA00022692"/>
    </source>
</evidence>
<accession>A0ABS7IZW5</accession>
<evidence type="ECO:0000313" key="7">
    <source>
        <dbReference type="EMBL" id="MBX7459106.1"/>
    </source>
</evidence>
<dbReference type="InterPro" id="IPR032808">
    <property type="entry name" value="DoxX"/>
</dbReference>
<evidence type="ECO:0000256" key="6">
    <source>
        <dbReference type="SAM" id="Phobius"/>
    </source>
</evidence>
<protein>
    <submittedName>
        <fullName evidence="7">DoxX family protein</fullName>
    </submittedName>
</protein>